<protein>
    <submittedName>
        <fullName evidence="1">Uncharacterized protein</fullName>
    </submittedName>
</protein>
<dbReference type="EMBL" id="CAKOGP040001508">
    <property type="protein sequence ID" value="CAJ1945783.1"/>
    <property type="molecule type" value="Genomic_DNA"/>
</dbReference>
<reference evidence="1" key="1">
    <citation type="submission" date="2023-08" db="EMBL/GenBank/DDBJ databases">
        <authorList>
            <person name="Audoor S."/>
            <person name="Bilcke G."/>
        </authorList>
    </citation>
    <scope>NUCLEOTIDE SEQUENCE</scope>
</reference>
<name>A0AAD2CTU7_9STRA</name>
<dbReference type="Proteomes" id="UP001295423">
    <property type="component" value="Unassembled WGS sequence"/>
</dbReference>
<gene>
    <name evidence="1" type="ORF">CYCCA115_LOCUS9927</name>
</gene>
<dbReference type="AlphaFoldDB" id="A0AAD2CTU7"/>
<sequence length="60" mass="6758">RSRIHAETGKQDSDAVKSAVHCHADRNDRPMRLTKCRSALPRPSKLKMPRGGRHALTEII</sequence>
<evidence type="ECO:0000313" key="2">
    <source>
        <dbReference type="Proteomes" id="UP001295423"/>
    </source>
</evidence>
<accession>A0AAD2CTU7</accession>
<proteinExistence type="predicted"/>
<organism evidence="1 2">
    <name type="scientific">Cylindrotheca closterium</name>
    <dbReference type="NCBI Taxonomy" id="2856"/>
    <lineage>
        <taxon>Eukaryota</taxon>
        <taxon>Sar</taxon>
        <taxon>Stramenopiles</taxon>
        <taxon>Ochrophyta</taxon>
        <taxon>Bacillariophyta</taxon>
        <taxon>Bacillariophyceae</taxon>
        <taxon>Bacillariophycidae</taxon>
        <taxon>Bacillariales</taxon>
        <taxon>Bacillariaceae</taxon>
        <taxon>Cylindrotheca</taxon>
    </lineage>
</organism>
<comment type="caution">
    <text evidence="1">The sequence shown here is derived from an EMBL/GenBank/DDBJ whole genome shotgun (WGS) entry which is preliminary data.</text>
</comment>
<evidence type="ECO:0000313" key="1">
    <source>
        <dbReference type="EMBL" id="CAJ1945783.1"/>
    </source>
</evidence>
<feature type="non-terminal residue" evidence="1">
    <location>
        <position position="60"/>
    </location>
</feature>
<keyword evidence="2" id="KW-1185">Reference proteome</keyword>